<dbReference type="PANTHER" id="PTHR43048">
    <property type="entry name" value="METHYLMALONYL-COA EPIMERASE"/>
    <property type="match status" value="1"/>
</dbReference>
<reference evidence="3" key="1">
    <citation type="submission" date="2024-05" db="EMBL/GenBank/DDBJ databases">
        <title>Isolation and characterization of Sporomusa carbonis sp. nov., a carboxydotrophic hydrogenogen in the genus of Sporomusa isolated from a charcoal burning pile.</title>
        <authorList>
            <person name="Boeer T."/>
            <person name="Rosenbaum F."/>
            <person name="Eysell L."/>
            <person name="Mueller V."/>
            <person name="Daniel R."/>
            <person name="Poehlein A."/>
        </authorList>
    </citation>
    <scope>NUCLEOTIDE SEQUENCE [LARGE SCALE GENOMIC DNA]</scope>
    <source>
        <strain evidence="3">DSM 3132</strain>
    </source>
</reference>
<dbReference type="InterPro" id="IPR051785">
    <property type="entry name" value="MMCE/EMCE_epimerase"/>
</dbReference>
<dbReference type="PANTHER" id="PTHR43048:SF3">
    <property type="entry name" value="METHYLMALONYL-COA EPIMERASE, MITOCHONDRIAL"/>
    <property type="match status" value="1"/>
</dbReference>
<dbReference type="Pfam" id="PF13669">
    <property type="entry name" value="Glyoxalase_4"/>
    <property type="match status" value="1"/>
</dbReference>
<dbReference type="SUPFAM" id="SSF54593">
    <property type="entry name" value="Glyoxalase/Bleomycin resistance protein/Dihydroxybiphenyl dioxygenase"/>
    <property type="match status" value="2"/>
</dbReference>
<evidence type="ECO:0000313" key="3">
    <source>
        <dbReference type="EMBL" id="XFO73373.1"/>
    </source>
</evidence>
<feature type="domain" description="VOC" evidence="2">
    <location>
        <begin position="176"/>
        <end position="301"/>
    </location>
</feature>
<evidence type="ECO:0000256" key="1">
    <source>
        <dbReference type="ARBA" id="ARBA00022723"/>
    </source>
</evidence>
<dbReference type="InterPro" id="IPR029068">
    <property type="entry name" value="Glyas_Bleomycin-R_OHBP_Dase"/>
</dbReference>
<dbReference type="Gene3D" id="3.10.180.10">
    <property type="entry name" value="2,3-Dihydroxybiphenyl 1,2-Dioxygenase, domain 1"/>
    <property type="match status" value="2"/>
</dbReference>
<dbReference type="PROSITE" id="PS51819">
    <property type="entry name" value="VOC"/>
    <property type="match status" value="1"/>
</dbReference>
<protein>
    <recommendedName>
        <fullName evidence="2">VOC domain-containing protein</fullName>
    </recommendedName>
</protein>
<accession>A0ABZ3J4T1</accession>
<evidence type="ECO:0000259" key="2">
    <source>
        <dbReference type="PROSITE" id="PS51819"/>
    </source>
</evidence>
<name>A0ABZ3J4T1_SPOA4</name>
<proteinExistence type="predicted"/>
<gene>
    <name evidence="3" type="ORF">SPACI_034590</name>
</gene>
<sequence length="316" mass="35391">MSDKSHVNGNKGKSSMELIAMNHMHGWMDDPGVLCSVFRDILGLSCEERDLTTYLGLPLLSTITRKGWDSVWVEYFQELVPGALASITGPRAPRVFAVDYRVKDLDQAQKELEAIGIARTLEVPIGSTRQFWYDPEKTFGLFIELSEFEGDDGLIKNMTPLCKPLVTPRGTLGIERLDHVHAWTTDADGAARFYSDVFGMTTHTWIDPKNNIKIALLKAKNDPRYIELFQPLGQDALQNIDSPRNPGIFSMNYKVEDVARATQELEMQGIRKVWSDNRGAVKQAMFASDRTNGVNIELSEYSGNDFIKAAGMELPA</sequence>
<evidence type="ECO:0000313" key="4">
    <source>
        <dbReference type="Proteomes" id="UP000216052"/>
    </source>
</evidence>
<keyword evidence="1" id="KW-0479">Metal-binding</keyword>
<dbReference type="EMBL" id="CP155571">
    <property type="protein sequence ID" value="XFO73373.1"/>
    <property type="molecule type" value="Genomic_DNA"/>
</dbReference>
<organism evidence="3 4">
    <name type="scientific">Sporomusa acidovorans (strain ATCC 49682 / DSM 3132 / Mol)</name>
    <dbReference type="NCBI Taxonomy" id="1123286"/>
    <lineage>
        <taxon>Bacteria</taxon>
        <taxon>Bacillati</taxon>
        <taxon>Bacillota</taxon>
        <taxon>Negativicutes</taxon>
        <taxon>Selenomonadales</taxon>
        <taxon>Sporomusaceae</taxon>
        <taxon>Sporomusa</taxon>
    </lineage>
</organism>
<dbReference type="Proteomes" id="UP000216052">
    <property type="component" value="Chromosome"/>
</dbReference>
<keyword evidence="4" id="KW-1185">Reference proteome</keyword>
<dbReference type="InterPro" id="IPR037523">
    <property type="entry name" value="VOC_core"/>
</dbReference>
<dbReference type="RefSeq" id="WP_093796719.1">
    <property type="nucleotide sequence ID" value="NZ_CP155571.1"/>
</dbReference>